<feature type="transmembrane region" description="Helical" evidence="1">
    <location>
        <begin position="315"/>
        <end position="336"/>
    </location>
</feature>
<evidence type="ECO:0000259" key="2">
    <source>
        <dbReference type="Pfam" id="PF01757"/>
    </source>
</evidence>
<reference evidence="3 4" key="1">
    <citation type="journal article" date="2019" name="Antonie Van Leeuwenhoek">
        <title>Description of 'Ca. Methylobacter oryzae' KRF1, a novel species from the environmentally important Methylobacter clade 2.</title>
        <authorList>
            <person name="Khatri K."/>
            <person name="Mohite J.A."/>
            <person name="Pandit P.S."/>
            <person name="Bahulikar R."/>
            <person name="Rahalkar M.C."/>
        </authorList>
    </citation>
    <scope>NUCLEOTIDE SEQUENCE [LARGE SCALE GENOMIC DNA]</scope>
    <source>
        <strain evidence="3 4">KRF1</strain>
    </source>
</reference>
<organism evidence="3 4">
    <name type="scientific">Candidatus Methylobacter oryzae</name>
    <dbReference type="NCBI Taxonomy" id="2497749"/>
    <lineage>
        <taxon>Bacteria</taxon>
        <taxon>Pseudomonadati</taxon>
        <taxon>Pseudomonadota</taxon>
        <taxon>Gammaproteobacteria</taxon>
        <taxon>Methylococcales</taxon>
        <taxon>Methylococcaceae</taxon>
        <taxon>Methylobacter</taxon>
    </lineage>
</organism>
<dbReference type="InterPro" id="IPR002656">
    <property type="entry name" value="Acyl_transf_3_dom"/>
</dbReference>
<dbReference type="EMBL" id="RYFG02000108">
    <property type="protein sequence ID" value="TRW92203.1"/>
    <property type="molecule type" value="Genomic_DNA"/>
</dbReference>
<sequence>MPIQDTLKDRENNFTLLRLLAAMAVLFGHSWPLSLGLNGSEDPISTFLIKFTGESLPSLAVDLFFVTSGFLVTASYIQRENLFEFIEARILRIFPGLVFAVFFCVFAGYLVTTEPKLNYFLSPATWSYLKHNIFLVNGIQFDLPGVFLNNPYPLSVNGSLWTLPIEILMYVWVAVLGYLSLLKDKKSFNLFFIVLCLMYAQSSGNNFFIAHEPRTAQLAFLFMLGSFFYVNRDTIYLNFACFAALILSVYMTLHYPFSLFIKSILFSYFTLLLALHPKLRLPSIDDWGDISYGLYIYAFPTQQLVAYLMPQIHPINLFIISSVITIILAAVSWHSIEKPALKMKGKLSFGRFYYDIRDNN</sequence>
<feature type="transmembrane region" description="Helical" evidence="1">
    <location>
        <begin position="16"/>
        <end position="35"/>
    </location>
</feature>
<dbReference type="Pfam" id="PF01757">
    <property type="entry name" value="Acyl_transf_3"/>
    <property type="match status" value="1"/>
</dbReference>
<keyword evidence="3" id="KW-0808">Transferase</keyword>
<evidence type="ECO:0000256" key="1">
    <source>
        <dbReference type="SAM" id="Phobius"/>
    </source>
</evidence>
<dbReference type="InterPro" id="IPR050879">
    <property type="entry name" value="Acyltransferase_3"/>
</dbReference>
<protein>
    <submittedName>
        <fullName evidence="3">Acyltransferase</fullName>
    </submittedName>
</protein>
<feature type="transmembrane region" description="Helical" evidence="1">
    <location>
        <begin position="214"/>
        <end position="230"/>
    </location>
</feature>
<keyword evidence="1" id="KW-1133">Transmembrane helix</keyword>
<evidence type="ECO:0000313" key="3">
    <source>
        <dbReference type="EMBL" id="TRW92203.1"/>
    </source>
</evidence>
<dbReference type="GO" id="GO:0016746">
    <property type="term" value="F:acyltransferase activity"/>
    <property type="evidence" value="ECO:0007669"/>
    <property type="project" value="UniProtKB-KW"/>
</dbReference>
<feature type="domain" description="Acyltransferase 3" evidence="2">
    <location>
        <begin position="14"/>
        <end position="332"/>
    </location>
</feature>
<feature type="transmembrane region" description="Helical" evidence="1">
    <location>
        <begin position="89"/>
        <end position="111"/>
    </location>
</feature>
<dbReference type="PANTHER" id="PTHR23028">
    <property type="entry name" value="ACETYLTRANSFERASE"/>
    <property type="match status" value="1"/>
</dbReference>
<proteinExistence type="predicted"/>
<keyword evidence="1" id="KW-0472">Membrane</keyword>
<evidence type="ECO:0000313" key="4">
    <source>
        <dbReference type="Proteomes" id="UP000733744"/>
    </source>
</evidence>
<keyword evidence="4" id="KW-1185">Reference proteome</keyword>
<accession>A0ABY3C7X2</accession>
<feature type="transmembrane region" description="Helical" evidence="1">
    <location>
        <begin position="188"/>
        <end position="208"/>
    </location>
</feature>
<feature type="transmembrane region" description="Helical" evidence="1">
    <location>
        <begin position="160"/>
        <end position="181"/>
    </location>
</feature>
<feature type="transmembrane region" description="Helical" evidence="1">
    <location>
        <begin position="235"/>
        <end position="253"/>
    </location>
</feature>
<gene>
    <name evidence="3" type="ORF">EKO24_015355</name>
</gene>
<dbReference type="Proteomes" id="UP000733744">
    <property type="component" value="Unassembled WGS sequence"/>
</dbReference>
<dbReference type="PANTHER" id="PTHR23028:SF53">
    <property type="entry name" value="ACYL_TRANSF_3 DOMAIN-CONTAINING PROTEIN"/>
    <property type="match status" value="1"/>
</dbReference>
<name>A0ABY3C7X2_9GAMM</name>
<dbReference type="RefSeq" id="WP_127028267.1">
    <property type="nucleotide sequence ID" value="NZ_RYFG02000108.1"/>
</dbReference>
<keyword evidence="3" id="KW-0012">Acyltransferase</keyword>
<comment type="caution">
    <text evidence="3">The sequence shown here is derived from an EMBL/GenBank/DDBJ whole genome shotgun (WGS) entry which is preliminary data.</text>
</comment>
<feature type="transmembrane region" description="Helical" evidence="1">
    <location>
        <begin position="55"/>
        <end position="77"/>
    </location>
</feature>
<keyword evidence="1" id="KW-0812">Transmembrane</keyword>